<feature type="transmembrane region" description="Helical" evidence="2">
    <location>
        <begin position="138"/>
        <end position="164"/>
    </location>
</feature>
<evidence type="ECO:0000313" key="4">
    <source>
        <dbReference type="Proteomes" id="UP000324022"/>
    </source>
</evidence>
<keyword evidence="2" id="KW-0472">Membrane</keyword>
<feature type="transmembrane region" description="Helical" evidence="2">
    <location>
        <begin position="6"/>
        <end position="29"/>
    </location>
</feature>
<organism evidence="3 4">
    <name type="scientific">Ustilago trichophora</name>
    <dbReference type="NCBI Taxonomy" id="86804"/>
    <lineage>
        <taxon>Eukaryota</taxon>
        <taxon>Fungi</taxon>
        <taxon>Dikarya</taxon>
        <taxon>Basidiomycota</taxon>
        <taxon>Ustilaginomycotina</taxon>
        <taxon>Ustilaginomycetes</taxon>
        <taxon>Ustilaginales</taxon>
        <taxon>Ustilaginaceae</taxon>
        <taxon>Ustilago</taxon>
    </lineage>
</organism>
<reference evidence="3 4" key="1">
    <citation type="submission" date="2018-03" db="EMBL/GenBank/DDBJ databases">
        <authorList>
            <person name="Guldener U."/>
        </authorList>
    </citation>
    <scope>NUCLEOTIDE SEQUENCE [LARGE SCALE GENOMIC DNA]</scope>
    <source>
        <strain evidence="3 4">NBRC100155</strain>
    </source>
</reference>
<sequence length="338" mass="38052">MWSPLASASLVFLLLYLILFIILCTLFALRRVQWKSRWLILLLHVLVRLASQACGLSFGLIGYRNIDLLVAYYVLGAEGYFTLVVCTARFLIAWQRNHWNGYSWIEPIDPTKERAGWRKRFKRLLQGKPSEDSLAAKLVVVVDWLLVAANTIIVTGGSLSSAAYSNSSGLTQMQRQARLDASKGMRAAGQAVFLVVNTMLLVSIAVTIHQHRHFRFDHHPIRNAEGESPRQEKVAQDSANENKSRPWYAHPTLLLLLLTWPFLAVRGGFGVAQALLPDLNYFNSEVYDANNLTAQFVTEESCFVTMMEFISAAILTATYWTIPRQHRSSTVNSCTSSV</sequence>
<dbReference type="PANTHER" id="PTHR42109">
    <property type="entry name" value="UNPLACED GENOMIC SCAFFOLD UM_SCAF_CONTIG_1.265, WHOLE GENOME SHOTGUN SEQUENCE"/>
    <property type="match status" value="1"/>
</dbReference>
<name>A0A5C3EK12_9BASI</name>
<feature type="transmembrane region" description="Helical" evidence="2">
    <location>
        <begin position="41"/>
        <end position="63"/>
    </location>
</feature>
<feature type="transmembrane region" description="Helical" evidence="2">
    <location>
        <begin position="184"/>
        <end position="208"/>
    </location>
</feature>
<feature type="region of interest" description="Disordered" evidence="1">
    <location>
        <begin position="220"/>
        <end position="243"/>
    </location>
</feature>
<keyword evidence="4" id="KW-1185">Reference proteome</keyword>
<feature type="transmembrane region" description="Helical" evidence="2">
    <location>
        <begin position="253"/>
        <end position="276"/>
    </location>
</feature>
<protein>
    <submittedName>
        <fullName evidence="3">Uncharacterized protein</fullName>
    </submittedName>
</protein>
<dbReference type="Proteomes" id="UP000324022">
    <property type="component" value="Unassembled WGS sequence"/>
</dbReference>
<feature type="transmembrane region" description="Helical" evidence="2">
    <location>
        <begin position="69"/>
        <end position="92"/>
    </location>
</feature>
<dbReference type="OrthoDB" id="2560628at2759"/>
<accession>A0A5C3EK12</accession>
<gene>
    <name evidence="3" type="ORF">UTRI_05380_B</name>
</gene>
<keyword evidence="2" id="KW-0812">Transmembrane</keyword>
<dbReference type="AlphaFoldDB" id="A0A5C3EK12"/>
<dbReference type="PANTHER" id="PTHR42109:SF2">
    <property type="entry name" value="INTEGRAL MEMBRANE PROTEIN"/>
    <property type="match status" value="1"/>
</dbReference>
<evidence type="ECO:0000256" key="2">
    <source>
        <dbReference type="SAM" id="Phobius"/>
    </source>
</evidence>
<evidence type="ECO:0000313" key="3">
    <source>
        <dbReference type="EMBL" id="SPO30983.1"/>
    </source>
</evidence>
<keyword evidence="2" id="KW-1133">Transmembrane helix</keyword>
<proteinExistence type="predicted"/>
<evidence type="ECO:0000256" key="1">
    <source>
        <dbReference type="SAM" id="MobiDB-lite"/>
    </source>
</evidence>
<feature type="transmembrane region" description="Helical" evidence="2">
    <location>
        <begin position="303"/>
        <end position="322"/>
    </location>
</feature>
<dbReference type="EMBL" id="OOIN01000036">
    <property type="protein sequence ID" value="SPO30983.1"/>
    <property type="molecule type" value="Genomic_DNA"/>
</dbReference>